<comment type="caution">
    <text evidence="1">The sequence shown here is derived from an EMBL/GenBank/DDBJ whole genome shotgun (WGS) entry which is preliminary data.</text>
</comment>
<keyword evidence="2" id="KW-1185">Reference proteome</keyword>
<gene>
    <name evidence="1" type="ORF">GUY60_21530</name>
</gene>
<dbReference type="RefSeq" id="WP_161700309.1">
    <property type="nucleotide sequence ID" value="NZ_JAAAHS010000178.1"/>
</dbReference>
<sequence length="119" mass="13142">MSVSLYYCASRAVPLTAAETSTVERIVAARVPSFPYQDEESLRLYEDGGGEPDEIVAGSTKMPFDPHRVLPVIVHVLDSVTELRRALPGAEWRVHIQDLDVAWDEDEGYALPGMRDAGL</sequence>
<protein>
    <submittedName>
        <fullName evidence="1">Uncharacterized protein</fullName>
    </submittedName>
</protein>
<evidence type="ECO:0000313" key="1">
    <source>
        <dbReference type="EMBL" id="NBE53953.1"/>
    </source>
</evidence>
<dbReference type="AlphaFoldDB" id="A0A964UTM6"/>
<proteinExistence type="predicted"/>
<reference evidence="1" key="1">
    <citation type="submission" date="2020-01" db="EMBL/GenBank/DDBJ databases">
        <title>Whole-genome analyses of novel actinobacteria.</title>
        <authorList>
            <person name="Sahin N."/>
        </authorList>
    </citation>
    <scope>NUCLEOTIDE SEQUENCE</scope>
    <source>
        <strain evidence="1">YC537</strain>
    </source>
</reference>
<dbReference type="Proteomes" id="UP000598297">
    <property type="component" value="Unassembled WGS sequence"/>
</dbReference>
<accession>A0A964UTM6</accession>
<name>A0A964UTM6_9ACTN</name>
<dbReference type="OrthoDB" id="3871620at2"/>
<evidence type="ECO:0000313" key="2">
    <source>
        <dbReference type="Proteomes" id="UP000598297"/>
    </source>
</evidence>
<dbReference type="EMBL" id="JAAAHS010000178">
    <property type="protein sequence ID" value="NBE53953.1"/>
    <property type="molecule type" value="Genomic_DNA"/>
</dbReference>
<organism evidence="1 2">
    <name type="scientific">Streptomyces boluensis</name>
    <dbReference type="NCBI Taxonomy" id="1775135"/>
    <lineage>
        <taxon>Bacteria</taxon>
        <taxon>Bacillati</taxon>
        <taxon>Actinomycetota</taxon>
        <taxon>Actinomycetes</taxon>
        <taxon>Kitasatosporales</taxon>
        <taxon>Streptomycetaceae</taxon>
        <taxon>Streptomyces</taxon>
    </lineage>
</organism>